<accession>A0A9J6F832</accession>
<proteinExistence type="predicted"/>
<organism evidence="1 2">
    <name type="scientific">Rhipicephalus microplus</name>
    <name type="common">Cattle tick</name>
    <name type="synonym">Boophilus microplus</name>
    <dbReference type="NCBI Taxonomy" id="6941"/>
    <lineage>
        <taxon>Eukaryota</taxon>
        <taxon>Metazoa</taxon>
        <taxon>Ecdysozoa</taxon>
        <taxon>Arthropoda</taxon>
        <taxon>Chelicerata</taxon>
        <taxon>Arachnida</taxon>
        <taxon>Acari</taxon>
        <taxon>Parasitiformes</taxon>
        <taxon>Ixodida</taxon>
        <taxon>Ixodoidea</taxon>
        <taxon>Ixodidae</taxon>
        <taxon>Rhipicephalinae</taxon>
        <taxon>Rhipicephalus</taxon>
        <taxon>Boophilus</taxon>
    </lineage>
</organism>
<name>A0A9J6F832_RHIMP</name>
<dbReference type="AlphaFoldDB" id="A0A9J6F832"/>
<dbReference type="EMBL" id="JABSTU010000001">
    <property type="protein sequence ID" value="KAH8042347.1"/>
    <property type="molecule type" value="Genomic_DNA"/>
</dbReference>
<protein>
    <submittedName>
        <fullName evidence="1">Uncharacterized protein</fullName>
    </submittedName>
</protein>
<evidence type="ECO:0000313" key="1">
    <source>
        <dbReference type="EMBL" id="KAH8042347.1"/>
    </source>
</evidence>
<gene>
    <name evidence="1" type="ORF">HPB51_022065</name>
</gene>
<comment type="caution">
    <text evidence="1">The sequence shown here is derived from an EMBL/GenBank/DDBJ whole genome shotgun (WGS) entry which is preliminary data.</text>
</comment>
<evidence type="ECO:0000313" key="2">
    <source>
        <dbReference type="Proteomes" id="UP000821866"/>
    </source>
</evidence>
<dbReference type="Proteomes" id="UP000821866">
    <property type="component" value="Chromosome 1"/>
</dbReference>
<sequence length="151" mass="16423">MANVDQWSGADVRTRTNAGASAARLDLLLVKVAPDCCPVNYDATWHVSPIKKNDDGAAIFDAFDSSNRWISLVYDESCKLSIADVVLDIADHSIEIVAFGSSVHRYFVLFPVGVNVLESQDFESVGFIFDAHHNDVLRTRANGGVSTPSHA</sequence>
<reference evidence="1" key="2">
    <citation type="submission" date="2021-09" db="EMBL/GenBank/DDBJ databases">
        <authorList>
            <person name="Jia N."/>
            <person name="Wang J."/>
            <person name="Shi W."/>
            <person name="Du L."/>
            <person name="Sun Y."/>
            <person name="Zhan W."/>
            <person name="Jiang J."/>
            <person name="Wang Q."/>
            <person name="Zhang B."/>
            <person name="Ji P."/>
            <person name="Sakyi L.B."/>
            <person name="Cui X."/>
            <person name="Yuan T."/>
            <person name="Jiang B."/>
            <person name="Yang W."/>
            <person name="Lam T.T.-Y."/>
            <person name="Chang Q."/>
            <person name="Ding S."/>
            <person name="Wang X."/>
            <person name="Zhu J."/>
            <person name="Ruan X."/>
            <person name="Zhao L."/>
            <person name="Wei J."/>
            <person name="Que T."/>
            <person name="Du C."/>
            <person name="Cheng J."/>
            <person name="Dai P."/>
            <person name="Han X."/>
            <person name="Huang E."/>
            <person name="Gao Y."/>
            <person name="Liu J."/>
            <person name="Shao H."/>
            <person name="Ye R."/>
            <person name="Li L."/>
            <person name="Wei W."/>
            <person name="Wang X."/>
            <person name="Wang C."/>
            <person name="Huo Q."/>
            <person name="Li W."/>
            <person name="Guo W."/>
            <person name="Chen H."/>
            <person name="Chen S."/>
            <person name="Zhou L."/>
            <person name="Zhou L."/>
            <person name="Ni X."/>
            <person name="Tian J."/>
            <person name="Zhou Y."/>
            <person name="Sheng Y."/>
            <person name="Liu T."/>
            <person name="Pan Y."/>
            <person name="Xia L."/>
            <person name="Li J."/>
            <person name="Zhao F."/>
            <person name="Cao W."/>
        </authorList>
    </citation>
    <scope>NUCLEOTIDE SEQUENCE</scope>
    <source>
        <strain evidence="1">Rmic-2018</strain>
        <tissue evidence="1">Larvae</tissue>
    </source>
</reference>
<reference evidence="1" key="1">
    <citation type="journal article" date="2020" name="Cell">
        <title>Large-Scale Comparative Analyses of Tick Genomes Elucidate Their Genetic Diversity and Vector Capacities.</title>
        <authorList>
            <consortium name="Tick Genome and Microbiome Consortium (TIGMIC)"/>
            <person name="Jia N."/>
            <person name="Wang J."/>
            <person name="Shi W."/>
            <person name="Du L."/>
            <person name="Sun Y."/>
            <person name="Zhan W."/>
            <person name="Jiang J.F."/>
            <person name="Wang Q."/>
            <person name="Zhang B."/>
            <person name="Ji P."/>
            <person name="Bell-Sakyi L."/>
            <person name="Cui X.M."/>
            <person name="Yuan T.T."/>
            <person name="Jiang B.G."/>
            <person name="Yang W.F."/>
            <person name="Lam T.T."/>
            <person name="Chang Q.C."/>
            <person name="Ding S.J."/>
            <person name="Wang X.J."/>
            <person name="Zhu J.G."/>
            <person name="Ruan X.D."/>
            <person name="Zhao L."/>
            <person name="Wei J.T."/>
            <person name="Ye R.Z."/>
            <person name="Que T.C."/>
            <person name="Du C.H."/>
            <person name="Zhou Y.H."/>
            <person name="Cheng J.X."/>
            <person name="Dai P.F."/>
            <person name="Guo W.B."/>
            <person name="Han X.H."/>
            <person name="Huang E.J."/>
            <person name="Li L.F."/>
            <person name="Wei W."/>
            <person name="Gao Y.C."/>
            <person name="Liu J.Z."/>
            <person name="Shao H.Z."/>
            <person name="Wang X."/>
            <person name="Wang C.C."/>
            <person name="Yang T.C."/>
            <person name="Huo Q.B."/>
            <person name="Li W."/>
            <person name="Chen H.Y."/>
            <person name="Chen S.E."/>
            <person name="Zhou L.G."/>
            <person name="Ni X.B."/>
            <person name="Tian J.H."/>
            <person name="Sheng Y."/>
            <person name="Liu T."/>
            <person name="Pan Y.S."/>
            <person name="Xia L.Y."/>
            <person name="Li J."/>
            <person name="Zhao F."/>
            <person name="Cao W.C."/>
        </authorList>
    </citation>
    <scope>NUCLEOTIDE SEQUENCE</scope>
    <source>
        <strain evidence="1">Rmic-2018</strain>
    </source>
</reference>
<keyword evidence="2" id="KW-1185">Reference proteome</keyword>